<dbReference type="InterPro" id="IPR029055">
    <property type="entry name" value="Ntn_hydrolases_N"/>
</dbReference>
<evidence type="ECO:0000313" key="1">
    <source>
        <dbReference type="EMBL" id="GLS25710.1"/>
    </source>
</evidence>
<organism evidence="1 2">
    <name type="scientific">Marinibactrum halimedae</name>
    <dbReference type="NCBI Taxonomy" id="1444977"/>
    <lineage>
        <taxon>Bacteria</taxon>
        <taxon>Pseudomonadati</taxon>
        <taxon>Pseudomonadota</taxon>
        <taxon>Gammaproteobacteria</taxon>
        <taxon>Cellvibrionales</taxon>
        <taxon>Cellvibrionaceae</taxon>
        <taxon>Marinibactrum</taxon>
    </lineage>
</organism>
<dbReference type="InterPro" id="IPR043138">
    <property type="entry name" value="GGT_lsub"/>
</dbReference>
<dbReference type="InterPro" id="IPR043137">
    <property type="entry name" value="GGT_ssub_C"/>
</dbReference>
<evidence type="ECO:0000313" key="2">
    <source>
        <dbReference type="Proteomes" id="UP001156870"/>
    </source>
</evidence>
<comment type="caution">
    <text evidence="1">The sequence shown here is derived from an EMBL/GenBank/DDBJ whole genome shotgun (WGS) entry which is preliminary data.</text>
</comment>
<dbReference type="RefSeq" id="WP_232594272.1">
    <property type="nucleotide sequence ID" value="NZ_BSPD01000033.1"/>
</dbReference>
<dbReference type="PANTHER" id="PTHR43881:SF5">
    <property type="entry name" value="GAMMA-GLUTAMYLTRANSPEPTIDASE"/>
    <property type="match status" value="1"/>
</dbReference>
<dbReference type="InterPro" id="IPR052896">
    <property type="entry name" value="GGT-like_enzyme"/>
</dbReference>
<dbReference type="EMBL" id="BSPD01000033">
    <property type="protein sequence ID" value="GLS25710.1"/>
    <property type="molecule type" value="Genomic_DNA"/>
</dbReference>
<dbReference type="Gene3D" id="1.10.246.130">
    <property type="match status" value="1"/>
</dbReference>
<protein>
    <submittedName>
        <fullName evidence="1">Gamma-glutamyltranspeptidase</fullName>
    </submittedName>
</protein>
<dbReference type="Pfam" id="PF01019">
    <property type="entry name" value="G_glu_transpept"/>
    <property type="match status" value="1"/>
</dbReference>
<reference evidence="1 2" key="1">
    <citation type="journal article" date="2014" name="Int. J. Syst. Evol. Microbiol.">
        <title>Complete genome sequence of Corynebacterium casei LMG S-19264T (=DSM 44701T), isolated from a smear-ripened cheese.</title>
        <authorList>
            <consortium name="US DOE Joint Genome Institute (JGI-PGF)"/>
            <person name="Walter F."/>
            <person name="Albersmeier A."/>
            <person name="Kalinowski J."/>
            <person name="Ruckert C."/>
        </authorList>
    </citation>
    <scope>NUCLEOTIDE SEQUENCE [LARGE SCALE GENOMIC DNA]</scope>
    <source>
        <strain evidence="1 2">NBRC 110095</strain>
    </source>
</reference>
<dbReference type="Proteomes" id="UP001156870">
    <property type="component" value="Unassembled WGS sequence"/>
</dbReference>
<dbReference type="SUPFAM" id="SSF56235">
    <property type="entry name" value="N-terminal nucleophile aminohydrolases (Ntn hydrolases)"/>
    <property type="match status" value="1"/>
</dbReference>
<proteinExistence type="predicted"/>
<dbReference type="AlphaFoldDB" id="A0AA37T2W9"/>
<dbReference type="PANTHER" id="PTHR43881">
    <property type="entry name" value="GAMMA-GLUTAMYLTRANSPEPTIDASE (AFU_ORTHOLOGUE AFUA_4G13580)"/>
    <property type="match status" value="1"/>
</dbReference>
<sequence length="528" mass="57117">MATVAFTAPHFKASEVALEILKEGGNAVDAMVAAAATIAVVYPHMNSFGGDGFWVIQKPGEAPVAIDASGKAARQADIQWYRSRGHSAIPNRGPLASLTMAGTVSGWQKARDYAESLDGVAQPLPLSRLLGPAAALAREGITVTQSLQAASVKTFEELSSNEEFAKLYLNQGETLKAGEQLTNPALADLLDGLAERGLDDFYRGDIAKVLASSLEKAGSPITLEDFESYHAEMLEPLTTTTGKGQLFNMVAPTQGVASLIILALYDRIYQDSWNETERVHHLVECIKQAFIIRDTYVTDRSRLKAEWSTLLDDAFLDDLAKKIDSEKALPWPHVAKPGDTIWMGALDKDGMMVSFIQSGYWEFGSGQVIPEYGLVWNNRGLSFSLDITHHNHLAGGMKPFHTLNPAFALLEDGRRFSYGTMGGEGQPQTQAALFTRHIYDELPLTEAIAKDRWLLGRTWGDVSNNLKLEQGLYQSMGAALSELGHDVAEVPGLNEMMGHAGGIILSPDGSVQAATDPRSDGAALTAEV</sequence>
<dbReference type="PRINTS" id="PR01210">
    <property type="entry name" value="GGTRANSPTASE"/>
</dbReference>
<gene>
    <name evidence="1" type="ORF">GCM10007877_14240</name>
</gene>
<accession>A0AA37T2W9</accession>
<name>A0AA37T2W9_9GAMM</name>
<dbReference type="Gene3D" id="3.60.20.40">
    <property type="match status" value="1"/>
</dbReference>
<keyword evidence="2" id="KW-1185">Reference proteome</keyword>